<sequence>MDGENAIGPLIAWGEIATQAASTTGTGVVAKAGSKFARFAENL</sequence>
<name>M5RLS9_9BACT</name>
<dbReference type="PATRIC" id="fig|1265738.3.peg.6721"/>
<organism evidence="1 2">
    <name type="scientific">Rhodopirellula maiorica SM1</name>
    <dbReference type="NCBI Taxonomy" id="1265738"/>
    <lineage>
        <taxon>Bacteria</taxon>
        <taxon>Pseudomonadati</taxon>
        <taxon>Planctomycetota</taxon>
        <taxon>Planctomycetia</taxon>
        <taxon>Pirellulales</taxon>
        <taxon>Pirellulaceae</taxon>
        <taxon>Novipirellula</taxon>
    </lineage>
</organism>
<evidence type="ECO:0000313" key="1">
    <source>
        <dbReference type="EMBL" id="EMI16322.1"/>
    </source>
</evidence>
<comment type="caution">
    <text evidence="1">The sequence shown here is derived from an EMBL/GenBank/DDBJ whole genome shotgun (WGS) entry which is preliminary data.</text>
</comment>
<protein>
    <submittedName>
        <fullName evidence="1">Uncharacterized protein</fullName>
    </submittedName>
</protein>
<evidence type="ECO:0000313" key="2">
    <source>
        <dbReference type="Proteomes" id="UP000011991"/>
    </source>
</evidence>
<proteinExistence type="predicted"/>
<accession>M5RLS9</accession>
<keyword evidence="2" id="KW-1185">Reference proteome</keyword>
<dbReference type="AlphaFoldDB" id="M5RLS9"/>
<reference evidence="1 2" key="1">
    <citation type="journal article" date="2013" name="Mar. Genomics">
        <title>Expression of sulfatases in Rhodopirellula baltica and the diversity of sulfatases in the genus Rhodopirellula.</title>
        <authorList>
            <person name="Wegner C.E."/>
            <person name="Richter-Heitmann T."/>
            <person name="Klindworth A."/>
            <person name="Klockow C."/>
            <person name="Richter M."/>
            <person name="Achstetter T."/>
            <person name="Glockner F.O."/>
            <person name="Harder J."/>
        </authorList>
    </citation>
    <scope>NUCLEOTIDE SEQUENCE [LARGE SCALE GENOMIC DNA]</scope>
    <source>
        <strain evidence="1 2">SM1</strain>
    </source>
</reference>
<gene>
    <name evidence="1" type="ORF">RMSM_06726</name>
</gene>
<dbReference type="Proteomes" id="UP000011991">
    <property type="component" value="Unassembled WGS sequence"/>
</dbReference>
<dbReference type="EMBL" id="ANOG01000967">
    <property type="protein sequence ID" value="EMI16322.1"/>
    <property type="molecule type" value="Genomic_DNA"/>
</dbReference>